<evidence type="ECO:0000313" key="1">
    <source>
        <dbReference type="EMBL" id="MBX70372.1"/>
    </source>
</evidence>
<dbReference type="AlphaFoldDB" id="A0A2P2QTM8"/>
<protein>
    <submittedName>
        <fullName evidence="1">Uncharacterized protein</fullName>
    </submittedName>
</protein>
<reference evidence="1" key="1">
    <citation type="submission" date="2018-02" db="EMBL/GenBank/DDBJ databases">
        <title>Rhizophora mucronata_Transcriptome.</title>
        <authorList>
            <person name="Meera S.P."/>
            <person name="Sreeshan A."/>
            <person name="Augustine A."/>
        </authorList>
    </citation>
    <scope>NUCLEOTIDE SEQUENCE</scope>
    <source>
        <tissue evidence="1">Leaf</tissue>
    </source>
</reference>
<sequence>MPLYYSKSTNVDCFTYLSPKLSHELSTKEATTNKIQHSCRKKKNMKLDLSIVVLSIKSKFSSKKSFFYQDSQRLAPKAKRGSCVTHTQK</sequence>
<accession>A0A2P2QTM8</accession>
<dbReference type="EMBL" id="GGEC01089888">
    <property type="protein sequence ID" value="MBX70372.1"/>
    <property type="molecule type" value="Transcribed_RNA"/>
</dbReference>
<organism evidence="1">
    <name type="scientific">Rhizophora mucronata</name>
    <name type="common">Asiatic mangrove</name>
    <dbReference type="NCBI Taxonomy" id="61149"/>
    <lineage>
        <taxon>Eukaryota</taxon>
        <taxon>Viridiplantae</taxon>
        <taxon>Streptophyta</taxon>
        <taxon>Embryophyta</taxon>
        <taxon>Tracheophyta</taxon>
        <taxon>Spermatophyta</taxon>
        <taxon>Magnoliopsida</taxon>
        <taxon>eudicotyledons</taxon>
        <taxon>Gunneridae</taxon>
        <taxon>Pentapetalae</taxon>
        <taxon>rosids</taxon>
        <taxon>fabids</taxon>
        <taxon>Malpighiales</taxon>
        <taxon>Rhizophoraceae</taxon>
        <taxon>Rhizophora</taxon>
    </lineage>
</organism>
<proteinExistence type="predicted"/>
<name>A0A2P2QTM8_RHIMU</name>